<comment type="caution">
    <text evidence="3">The sequence shown here is derived from an EMBL/GenBank/DDBJ whole genome shotgun (WGS) entry which is preliminary data.</text>
</comment>
<sequence length="374" mass="41150">MIRKRSTRSAELALADEVMRDPDYEGLPDRVRSALKKHVRGLWGEKETAFMLDREFGPENDRHVLIHNLRLPDGQGGFAQFDHILLSRFSRTAAIFESKNYAGNISKNAHGEWMVWYRGQHRPQNIPNPVAQVRRQRDVLAAWLKRKGHTKAFERIGVFVSVPATNDIDRSKVGNDEPIYKCDNLVAGWMPFGGTSPLSRLFSTGVSGLQMLAIADQLIADHVEEEDIYVRLGIHPGPDGTTAEPDTSQADDAEPEPIVDAPEEPAPEPVIATSQSATPPPAPVIADAVPPSPKPRKAGAQIEVCAGIMERTLPDGRIAFRAAKDDHIGREALTALCKGRAVWNPMFANWVCPPDIATEIRAALPNAVQLAQLP</sequence>
<evidence type="ECO:0000313" key="3">
    <source>
        <dbReference type="EMBL" id="NTS66546.1"/>
    </source>
</evidence>
<gene>
    <name evidence="3" type="ORF">HRV97_15450</name>
</gene>
<protein>
    <submittedName>
        <fullName evidence="3">NERD domain-containing protein</fullName>
    </submittedName>
</protein>
<keyword evidence="4" id="KW-1185">Reference proteome</keyword>
<feature type="region of interest" description="Disordered" evidence="1">
    <location>
        <begin position="232"/>
        <end position="282"/>
    </location>
</feature>
<proteinExistence type="predicted"/>
<dbReference type="InterPro" id="IPR011528">
    <property type="entry name" value="NERD"/>
</dbReference>
<evidence type="ECO:0000259" key="2">
    <source>
        <dbReference type="PROSITE" id="PS50965"/>
    </source>
</evidence>
<reference evidence="3 4" key="1">
    <citation type="submission" date="2020-06" db="EMBL/GenBank/DDBJ databases">
        <title>Sphingomonas hominis sp. nov., a member of the Sphingomonas, isolated from the hair of a 22-year-old girl.</title>
        <authorList>
            <person name="Zhang D.-F."/>
            <person name="Cui X.-W."/>
        </authorList>
    </citation>
    <scope>NUCLEOTIDE SEQUENCE [LARGE SCALE GENOMIC DNA]</scope>
    <source>
        <strain evidence="3 4">HHU CXW</strain>
    </source>
</reference>
<evidence type="ECO:0000313" key="4">
    <source>
        <dbReference type="Proteomes" id="UP000621447"/>
    </source>
</evidence>
<feature type="compositionally biased region" description="Acidic residues" evidence="1">
    <location>
        <begin position="249"/>
        <end position="266"/>
    </location>
</feature>
<organism evidence="3 4">
    <name type="scientific">Sphingomonas hominis</name>
    <dbReference type="NCBI Taxonomy" id="2741495"/>
    <lineage>
        <taxon>Bacteria</taxon>
        <taxon>Pseudomonadati</taxon>
        <taxon>Pseudomonadota</taxon>
        <taxon>Alphaproteobacteria</taxon>
        <taxon>Sphingomonadales</taxon>
        <taxon>Sphingomonadaceae</taxon>
        <taxon>Sphingomonas</taxon>
    </lineage>
</organism>
<feature type="domain" description="NERD" evidence="2">
    <location>
        <begin position="40"/>
        <end position="163"/>
    </location>
</feature>
<dbReference type="Pfam" id="PF08378">
    <property type="entry name" value="NERD"/>
    <property type="match status" value="1"/>
</dbReference>
<dbReference type="EMBL" id="JABULH010000009">
    <property type="protein sequence ID" value="NTS66546.1"/>
    <property type="molecule type" value="Genomic_DNA"/>
</dbReference>
<accession>A0ABX2JJ09</accession>
<evidence type="ECO:0000256" key="1">
    <source>
        <dbReference type="SAM" id="MobiDB-lite"/>
    </source>
</evidence>
<dbReference type="Proteomes" id="UP000621447">
    <property type="component" value="Unassembled WGS sequence"/>
</dbReference>
<dbReference type="PROSITE" id="PS50965">
    <property type="entry name" value="NERD"/>
    <property type="match status" value="1"/>
</dbReference>
<name>A0ABX2JJ09_9SPHN</name>